<dbReference type="Proteomes" id="UP000020218">
    <property type="component" value="Unassembled WGS sequence"/>
</dbReference>
<dbReference type="EMBL" id="JFAX01000050">
    <property type="protein sequence ID" value="EXI63732.1"/>
    <property type="molecule type" value="Genomic_DNA"/>
</dbReference>
<evidence type="ECO:0000256" key="1">
    <source>
        <dbReference type="SAM" id="MobiDB-lite"/>
    </source>
</evidence>
<protein>
    <submittedName>
        <fullName evidence="2">Uncharacterized protein</fullName>
    </submittedName>
</protein>
<keyword evidence="3" id="KW-1185">Reference proteome</keyword>
<name>A0A011NGM9_9PROT</name>
<dbReference type="AlphaFoldDB" id="A0A011NGM9"/>
<organism evidence="2 3">
    <name type="scientific">Candidatus Accumulibacter adjunctus</name>
    <dbReference type="NCBI Taxonomy" id="1454001"/>
    <lineage>
        <taxon>Bacteria</taxon>
        <taxon>Pseudomonadati</taxon>
        <taxon>Pseudomonadota</taxon>
        <taxon>Betaproteobacteria</taxon>
        <taxon>Candidatus Accumulibacter</taxon>
    </lineage>
</organism>
<evidence type="ECO:0000313" key="3">
    <source>
        <dbReference type="Proteomes" id="UP000020218"/>
    </source>
</evidence>
<dbReference type="PATRIC" id="fig|1454001.3.peg.3945"/>
<reference evidence="2" key="1">
    <citation type="submission" date="2014-02" db="EMBL/GenBank/DDBJ databases">
        <title>Expanding our view of genomic diversity in Candidatus Accumulibacter clades.</title>
        <authorList>
            <person name="Skennerton C.T."/>
            <person name="Barr J.J."/>
            <person name="Slater F.R."/>
            <person name="Bond P.L."/>
            <person name="Tyson G.W."/>
        </authorList>
    </citation>
    <scope>NUCLEOTIDE SEQUENCE [LARGE SCALE GENOMIC DNA]</scope>
</reference>
<feature type="region of interest" description="Disordered" evidence="1">
    <location>
        <begin position="1"/>
        <end position="22"/>
    </location>
</feature>
<dbReference type="PANTHER" id="PTHR39431:SF1">
    <property type="entry name" value="FRPA_C-RELATED PROTEIN"/>
    <property type="match status" value="1"/>
</dbReference>
<accession>A0A011NGM9</accession>
<comment type="caution">
    <text evidence="2">The sequence shown here is derived from an EMBL/GenBank/DDBJ whole genome shotgun (WGS) entry which is preliminary data.</text>
</comment>
<proteinExistence type="predicted"/>
<sequence>MAKYPWSSKPNQGTDDTVDSDVTGSGFKATVSVTLDSGENDLTQDAAITPIVIDLNGNGIQTIARGKSQGTFDLLGTGKGIDSGWLSGDDGFLVVDRNGNGSIDDISEMFGGSSKGAGFSKLSAFDSNGDGLVDADDTDFASLKIWRDLNGNHQTDDGELVSLENAGLLSLAVDYTELPFLDAQGNLHLERGSATLADGRSVDMTDVYFNIAASDAAAAGVAVPGLAELVDGGLAGPVAVAEAAAMASPNIQLVGLAEPELLGVF</sequence>
<dbReference type="STRING" id="1454001.AW08_03907"/>
<gene>
    <name evidence="2" type="ORF">AW08_03907</name>
</gene>
<dbReference type="PANTHER" id="PTHR39431">
    <property type="entry name" value="FRPA/C-RELATED PROTEIN"/>
    <property type="match status" value="1"/>
</dbReference>
<evidence type="ECO:0000313" key="2">
    <source>
        <dbReference type="EMBL" id="EXI63732.1"/>
    </source>
</evidence>